<sequence>MEQSKTWACILADTRGPEFTPLEPFAQYGNGGFGYRDDSGRVIIAPVTNATSDHLVHLAFFTN</sequence>
<accession>A0ACC5VV51</accession>
<name>A0ACC5VV51_9GAMM</name>
<evidence type="ECO:0000313" key="2">
    <source>
        <dbReference type="Proteomes" id="UP001319846"/>
    </source>
</evidence>
<dbReference type="EMBL" id="JABYQT010000006">
    <property type="protein sequence ID" value="MBZ5488071.1"/>
    <property type="molecule type" value="Genomic_DNA"/>
</dbReference>
<keyword evidence="2" id="KW-1185">Reference proteome</keyword>
<dbReference type="Proteomes" id="UP001319846">
    <property type="component" value="Unassembled WGS sequence"/>
</dbReference>
<gene>
    <name evidence="1" type="ORF">HW452_11110</name>
</gene>
<evidence type="ECO:0000313" key="1">
    <source>
        <dbReference type="EMBL" id="MBZ5488071.1"/>
    </source>
</evidence>
<proteinExistence type="predicted"/>
<reference evidence="1" key="1">
    <citation type="submission" date="2020-06" db="EMBL/GenBank/DDBJ databases">
        <title>Whole Genome Sequence of Halomonas aquamarina MB598.</title>
        <authorList>
            <person name="Pervaiz M."/>
            <person name="Fariq A."/>
            <person name="Yasmin A."/>
            <person name="Welch M."/>
        </authorList>
    </citation>
    <scope>NUCLEOTIDE SEQUENCE</scope>
    <source>
        <strain evidence="1">MB598</strain>
    </source>
</reference>
<comment type="caution">
    <text evidence="1">The sequence shown here is derived from an EMBL/GenBank/DDBJ whole genome shotgun (WGS) entry which is preliminary data.</text>
</comment>
<protein>
    <submittedName>
        <fullName evidence="1">Uncharacterized protein</fullName>
    </submittedName>
</protein>
<organism evidence="1 2">
    <name type="scientific">Vreelandella aquamarina</name>
    <dbReference type="NCBI Taxonomy" id="77097"/>
    <lineage>
        <taxon>Bacteria</taxon>
        <taxon>Pseudomonadati</taxon>
        <taxon>Pseudomonadota</taxon>
        <taxon>Gammaproteobacteria</taxon>
        <taxon>Oceanospirillales</taxon>
        <taxon>Halomonadaceae</taxon>
        <taxon>Vreelandella</taxon>
    </lineage>
</organism>